<evidence type="ECO:0000313" key="9">
    <source>
        <dbReference type="Proteomes" id="UP000027456"/>
    </source>
</evidence>
<evidence type="ECO:0000313" key="8">
    <source>
        <dbReference type="EMBL" id="KEP51665.1"/>
    </source>
</evidence>
<feature type="domain" description="Helicase ATP-binding" evidence="6">
    <location>
        <begin position="30"/>
        <end position="203"/>
    </location>
</feature>
<dbReference type="InterPro" id="IPR001650">
    <property type="entry name" value="Helicase_C-like"/>
</dbReference>
<dbReference type="GO" id="GO:0000724">
    <property type="term" value="P:double-strand break repair via homologous recombination"/>
    <property type="evidence" value="ECO:0007669"/>
    <property type="project" value="TreeGrafter"/>
</dbReference>
<dbReference type="CDD" id="cd17920">
    <property type="entry name" value="DEXHc_RecQ"/>
    <property type="match status" value="1"/>
</dbReference>
<keyword evidence="3" id="KW-0067">ATP-binding</keyword>
<dbReference type="EC" id="5.6.2.4" evidence="5"/>
<dbReference type="HOGENOM" id="CLU_010294_1_0_1"/>
<dbReference type="Pfam" id="PF00271">
    <property type="entry name" value="Helicase_C"/>
    <property type="match status" value="1"/>
</dbReference>
<reference evidence="8 9" key="1">
    <citation type="submission" date="2013-12" db="EMBL/GenBank/DDBJ databases">
        <authorList>
            <person name="Cubeta M."/>
            <person name="Pakala S."/>
            <person name="Fedorova N."/>
            <person name="Thomas E."/>
            <person name="Dean R."/>
            <person name="Jabaji S."/>
            <person name="Neate S."/>
            <person name="Toda T."/>
            <person name="Tavantzis S."/>
            <person name="Vilgalys R."/>
            <person name="Bharathan N."/>
            <person name="Pakala S."/>
            <person name="Losada L.S."/>
            <person name="Zafar N."/>
            <person name="Nierman W."/>
        </authorList>
    </citation>
    <scope>NUCLEOTIDE SEQUENCE [LARGE SCALE GENOMIC DNA]</scope>
    <source>
        <strain evidence="8 9">123E</strain>
    </source>
</reference>
<dbReference type="InterPro" id="IPR014001">
    <property type="entry name" value="Helicase_ATP-bd"/>
</dbReference>
<dbReference type="AlphaFoldDB" id="A0A074S287"/>
<dbReference type="GO" id="GO:0005634">
    <property type="term" value="C:nucleus"/>
    <property type="evidence" value="ECO:0007669"/>
    <property type="project" value="TreeGrafter"/>
</dbReference>
<evidence type="ECO:0000259" key="6">
    <source>
        <dbReference type="PROSITE" id="PS51192"/>
    </source>
</evidence>
<dbReference type="PROSITE" id="PS51194">
    <property type="entry name" value="HELICASE_CTER"/>
    <property type="match status" value="1"/>
</dbReference>
<dbReference type="GO" id="GO:0005694">
    <property type="term" value="C:chromosome"/>
    <property type="evidence" value="ECO:0007669"/>
    <property type="project" value="TreeGrafter"/>
</dbReference>
<comment type="similarity">
    <text evidence="1">Belongs to the helicase family. RecQ subfamily.</text>
</comment>
<dbReference type="InterPro" id="IPR011545">
    <property type="entry name" value="DEAD/DEAH_box_helicase_dom"/>
</dbReference>
<accession>A0A074S287</accession>
<dbReference type="InterPro" id="IPR027417">
    <property type="entry name" value="P-loop_NTPase"/>
</dbReference>
<dbReference type="Proteomes" id="UP000027456">
    <property type="component" value="Unassembled WGS sequence"/>
</dbReference>
<feature type="domain" description="Helicase C-terminal" evidence="7">
    <location>
        <begin position="248"/>
        <end position="402"/>
    </location>
</feature>
<proteinExistence type="inferred from homology"/>
<dbReference type="GO" id="GO:0003676">
    <property type="term" value="F:nucleic acid binding"/>
    <property type="evidence" value="ECO:0007669"/>
    <property type="project" value="InterPro"/>
</dbReference>
<evidence type="ECO:0000259" key="7">
    <source>
        <dbReference type="PROSITE" id="PS51194"/>
    </source>
</evidence>
<dbReference type="SMART" id="SM00490">
    <property type="entry name" value="HELICc"/>
    <property type="match status" value="1"/>
</dbReference>
<dbReference type="SMART" id="SM00487">
    <property type="entry name" value="DEXDc"/>
    <property type="match status" value="1"/>
</dbReference>
<dbReference type="PANTHER" id="PTHR13710">
    <property type="entry name" value="DNA HELICASE RECQ FAMILY MEMBER"/>
    <property type="match status" value="1"/>
</dbReference>
<evidence type="ECO:0000256" key="1">
    <source>
        <dbReference type="ARBA" id="ARBA00005446"/>
    </source>
</evidence>
<dbReference type="GO" id="GO:0009378">
    <property type="term" value="F:four-way junction helicase activity"/>
    <property type="evidence" value="ECO:0007669"/>
    <property type="project" value="TreeGrafter"/>
</dbReference>
<dbReference type="PANTHER" id="PTHR13710:SF120">
    <property type="entry name" value="BIFUNCTIONAL 3'-5' EXONUCLEASE_ATP-DEPENDENT HELICASE WRN"/>
    <property type="match status" value="1"/>
</dbReference>
<dbReference type="OrthoDB" id="10261556at2759"/>
<dbReference type="PROSITE" id="PS51192">
    <property type="entry name" value="HELICASE_ATP_BIND_1"/>
    <property type="match status" value="1"/>
</dbReference>
<sequence length="424" mass="46736">MEDHTSNDDIVAKILEKTGFDARHFQVEATKAILEGHDVVVHAGTGSGKTLIFTAPHFVLEHKVSLVISPLILLQHDQENRIRQMGLSAIAINNEAHLEAEVWTGIAQGKYEIILLSPEMALHSEQVQAVFASPAFQQALIAIHVDEAHTISLWGGGFRKDYKGLGRIRARLPKGVPATIVSATLRPNVKNDAMATLGFPSNPSEYVDINIGNERTNVYIGARAMKYPASSFKDLSPLIDPDETNASQIPKTIIYIDDVIEVTLAVITLNGWLHGSLQEQGLIMPVHAWMPSWYRSEAMARFASGEVRILICTEAAGMGCDIPDIERIIQLGICQSIDAFMQRIGRAWRGSNGKGEGWLIFEPWVRNEQSGGAGQTKRKCDPILRGLVVESKCRRSYLNKVYKNPPSGESKPQNAYQVLIGTLL</sequence>
<dbReference type="EMBL" id="AZST01000152">
    <property type="protein sequence ID" value="KEP51665.1"/>
    <property type="molecule type" value="Genomic_DNA"/>
</dbReference>
<comment type="caution">
    <text evidence="8">The sequence shown here is derived from an EMBL/GenBank/DDBJ whole genome shotgun (WGS) entry which is preliminary data.</text>
</comment>
<keyword evidence="8" id="KW-0347">Helicase</keyword>
<dbReference type="GO" id="GO:0005737">
    <property type="term" value="C:cytoplasm"/>
    <property type="evidence" value="ECO:0007669"/>
    <property type="project" value="TreeGrafter"/>
</dbReference>
<dbReference type="GO" id="GO:0005524">
    <property type="term" value="F:ATP binding"/>
    <property type="evidence" value="ECO:0007669"/>
    <property type="project" value="UniProtKB-KW"/>
</dbReference>
<name>A0A074S287_9AGAM</name>
<dbReference type="GO" id="GO:0043138">
    <property type="term" value="F:3'-5' DNA helicase activity"/>
    <property type="evidence" value="ECO:0007669"/>
    <property type="project" value="UniProtKB-EC"/>
</dbReference>
<gene>
    <name evidence="8" type="ORF">V565_057930</name>
</gene>
<dbReference type="Gene3D" id="3.40.50.300">
    <property type="entry name" value="P-loop containing nucleotide triphosphate hydrolases"/>
    <property type="match status" value="2"/>
</dbReference>
<keyword evidence="2" id="KW-0547">Nucleotide-binding</keyword>
<keyword evidence="8" id="KW-0378">Hydrolase</keyword>
<evidence type="ECO:0000256" key="3">
    <source>
        <dbReference type="ARBA" id="ARBA00022840"/>
    </source>
</evidence>
<dbReference type="SUPFAM" id="SSF52540">
    <property type="entry name" value="P-loop containing nucleoside triphosphate hydrolases"/>
    <property type="match status" value="1"/>
</dbReference>
<protein>
    <recommendedName>
        <fullName evidence="5">DNA 3'-5' helicase</fullName>
        <ecNumber evidence="5">5.6.2.4</ecNumber>
    </recommendedName>
</protein>
<organism evidence="8 9">
    <name type="scientific">Rhizoctonia solani 123E</name>
    <dbReference type="NCBI Taxonomy" id="1423351"/>
    <lineage>
        <taxon>Eukaryota</taxon>
        <taxon>Fungi</taxon>
        <taxon>Dikarya</taxon>
        <taxon>Basidiomycota</taxon>
        <taxon>Agaricomycotina</taxon>
        <taxon>Agaricomycetes</taxon>
        <taxon>Cantharellales</taxon>
        <taxon>Ceratobasidiaceae</taxon>
        <taxon>Rhizoctonia</taxon>
    </lineage>
</organism>
<keyword evidence="9" id="KW-1185">Reference proteome</keyword>
<evidence type="ECO:0000256" key="4">
    <source>
        <dbReference type="ARBA" id="ARBA00034617"/>
    </source>
</evidence>
<comment type="catalytic activity">
    <reaction evidence="4">
        <text>Couples ATP hydrolysis with the unwinding of duplex DNA by translocating in the 3'-5' direction.</text>
        <dbReference type="EC" id="5.6.2.4"/>
    </reaction>
</comment>
<evidence type="ECO:0000256" key="2">
    <source>
        <dbReference type="ARBA" id="ARBA00022741"/>
    </source>
</evidence>
<evidence type="ECO:0000256" key="5">
    <source>
        <dbReference type="ARBA" id="ARBA00034808"/>
    </source>
</evidence>
<dbReference type="STRING" id="1423351.A0A074S287"/>
<dbReference type="Pfam" id="PF00270">
    <property type="entry name" value="DEAD"/>
    <property type="match status" value="1"/>
</dbReference>